<evidence type="ECO:0000313" key="3">
    <source>
        <dbReference type="Proteomes" id="UP001149140"/>
    </source>
</evidence>
<dbReference type="Gene3D" id="2.30.30.440">
    <property type="entry name" value="Domain of unknown function DUF1918"/>
    <property type="match status" value="1"/>
</dbReference>
<organism evidence="2 3">
    <name type="scientific">Solirubrobacter ginsenosidimutans</name>
    <dbReference type="NCBI Taxonomy" id="490573"/>
    <lineage>
        <taxon>Bacteria</taxon>
        <taxon>Bacillati</taxon>
        <taxon>Actinomycetota</taxon>
        <taxon>Thermoleophilia</taxon>
        <taxon>Solirubrobacterales</taxon>
        <taxon>Solirubrobacteraceae</taxon>
        <taxon>Solirubrobacter</taxon>
    </lineage>
</organism>
<reference evidence="2" key="1">
    <citation type="submission" date="2022-10" db="EMBL/GenBank/DDBJ databases">
        <title>The WGS of Solirubrobacter ginsenosidimutans DSM 21036.</title>
        <authorList>
            <person name="Jiang Z."/>
        </authorList>
    </citation>
    <scope>NUCLEOTIDE SEQUENCE</scope>
    <source>
        <strain evidence="2">DSM 21036</strain>
    </source>
</reference>
<name>A0A9X3MNA1_9ACTN</name>
<dbReference type="AlphaFoldDB" id="A0A9X3MNA1"/>
<dbReference type="SUPFAM" id="SSF50118">
    <property type="entry name" value="Cell growth inhibitor/plasmid maintenance toxic component"/>
    <property type="match status" value="1"/>
</dbReference>
<protein>
    <submittedName>
        <fullName evidence="2">DUF1918 domain-containing protein</fullName>
    </submittedName>
</protein>
<dbReference type="Pfam" id="PF08940">
    <property type="entry name" value="DUF1918"/>
    <property type="match status" value="1"/>
</dbReference>
<accession>A0A9X3MNA1</accession>
<proteinExistence type="predicted"/>
<dbReference type="Proteomes" id="UP001149140">
    <property type="component" value="Unassembled WGS sequence"/>
</dbReference>
<feature type="domain" description="DUF1918" evidence="1">
    <location>
        <begin position="1"/>
        <end position="55"/>
    </location>
</feature>
<dbReference type="EMBL" id="JAPDOD010000001">
    <property type="protein sequence ID" value="MDA0158756.1"/>
    <property type="molecule type" value="Genomic_DNA"/>
</dbReference>
<comment type="caution">
    <text evidence="2">The sequence shown here is derived from an EMBL/GenBank/DDBJ whole genome shotgun (WGS) entry which is preliminary data.</text>
</comment>
<dbReference type="RefSeq" id="WP_270037352.1">
    <property type="nucleotide sequence ID" value="NZ_JAPDOD010000001.1"/>
</dbReference>
<keyword evidence="3" id="KW-1185">Reference proteome</keyword>
<dbReference type="InterPro" id="IPR015035">
    <property type="entry name" value="DUF1918"/>
</dbReference>
<evidence type="ECO:0000259" key="1">
    <source>
        <dbReference type="Pfam" id="PF08940"/>
    </source>
</evidence>
<sequence length="67" mass="7339">MTFKVGDRVVAEAESTERVARSGTVREVLREAPAARYRIDWDDGHSTVYTPAAGALHAARQDAEPAR</sequence>
<gene>
    <name evidence="2" type="ORF">OM076_00650</name>
</gene>
<evidence type="ECO:0000313" key="2">
    <source>
        <dbReference type="EMBL" id="MDA0158756.1"/>
    </source>
</evidence>